<evidence type="ECO:0000313" key="1">
    <source>
        <dbReference type="EMBL" id="CAD25341.2"/>
    </source>
</evidence>
<dbReference type="OrthoDB" id="2190647at2759"/>
<dbReference type="RefSeq" id="NP_584837.2">
    <property type="nucleotide sequence ID" value="NM_001041187.2"/>
</dbReference>
<reference evidence="1 2" key="2">
    <citation type="journal article" date="2009" name="BMC Genomics">
        <title>Identification of transcriptional signals in Encephalitozoon cuniculi widespread among Microsporidia phylum: support for accurate structural genome annotation.</title>
        <authorList>
            <person name="Peyretaillade E."/>
            <person name="Goncalves O."/>
            <person name="Terrat S."/>
            <person name="Dugat-Bony E."/>
            <person name="Wincker P."/>
            <person name="Cornman R.S."/>
            <person name="Evans J.D."/>
            <person name="Delbac F."/>
            <person name="Peyret P."/>
        </authorList>
    </citation>
    <scope>NUCLEOTIDE SEQUENCE [LARGE SCALE GENOMIC DNA]</scope>
    <source>
        <strain evidence="1 2">GB-M1</strain>
    </source>
</reference>
<sequence>MELASGVDYIIRGSRRDIERLLCLPKPTITLTPYKSRCSDLGWREDGQDAVTTPKGLAENLGEMRSSHVLVEDCELMEYFGYLGDLMYLKSRGVSFVLLNVQRIPKFVEDPVFLSSNRCFIRAIGDERYAVIFALCRIYRSIRVICKDVERVRMFSEIFKLSLDAVSHGSGMEGGGVVVVMDRFVDVECEKLFYIGRECKGMKTVVLDMSKIGKFLYRIRDVCNMLSPAVVRGRKEFNINRFHDIDK</sequence>
<organism evidence="1 2">
    <name type="scientific">Encephalitozoon cuniculi (strain GB-M1)</name>
    <name type="common">Microsporidian parasite</name>
    <dbReference type="NCBI Taxonomy" id="284813"/>
    <lineage>
        <taxon>Eukaryota</taxon>
        <taxon>Fungi</taxon>
        <taxon>Fungi incertae sedis</taxon>
        <taxon>Microsporidia</taxon>
        <taxon>Unikaryonidae</taxon>
        <taxon>Encephalitozoon</taxon>
    </lineage>
</organism>
<dbReference type="HOGENOM" id="CLU_1107119_0_0_1"/>
<proteinExistence type="predicted"/>
<evidence type="ECO:0000313" key="2">
    <source>
        <dbReference type="Proteomes" id="UP000000819"/>
    </source>
</evidence>
<name>Q8SVQ6_ENCCU</name>
<dbReference type="EMBL" id="AL590444">
    <property type="protein sequence ID" value="CAD25341.2"/>
    <property type="molecule type" value="Genomic_DNA"/>
</dbReference>
<dbReference type="InParanoid" id="Q8SVQ6"/>
<keyword evidence="2" id="KW-1185">Reference proteome</keyword>
<dbReference type="AlphaFoldDB" id="Q8SVQ6"/>
<reference evidence="1 2" key="1">
    <citation type="journal article" date="2001" name="Nature">
        <title>Genome sequence and gene compaction of the eukaryote parasite Encephalitozoon cuniculi.</title>
        <authorList>
            <person name="Katinka M.D."/>
            <person name="Duprat S."/>
            <person name="Cornillot E."/>
            <person name="Metenier G."/>
            <person name="Thomarat F."/>
            <person name="Prensier G."/>
            <person name="Barbe V."/>
            <person name="Peyretaillade E."/>
            <person name="Brottier P."/>
            <person name="Wincker P."/>
            <person name="Delbac F."/>
            <person name="El Alaoui H."/>
            <person name="Peyret P."/>
            <person name="Saurin W."/>
            <person name="Gouy M."/>
            <person name="Weissenbach J."/>
            <person name="Vivares C.P."/>
        </authorList>
    </citation>
    <scope>NUCLEOTIDE SEQUENCE [LARGE SCALE GENOMIC DNA]</scope>
    <source>
        <strain evidence="1 2">GB-M1</strain>
    </source>
</reference>
<dbReference type="KEGG" id="ecu:ECU04_1520"/>
<dbReference type="Proteomes" id="UP000000819">
    <property type="component" value="Chromosome IV"/>
</dbReference>
<gene>
    <name evidence="1" type="ordered locus">ECU04_1520</name>
</gene>
<protein>
    <submittedName>
        <fullName evidence="1">Uncharacterized protein</fullName>
    </submittedName>
</protein>
<accession>Q8SVQ6</accession>
<dbReference type="GeneID" id="858985"/>